<reference evidence="12 13" key="1">
    <citation type="submission" date="2021-03" db="EMBL/GenBank/DDBJ databases">
        <title>Genomic Encyclopedia of Type Strains, Phase IV (KMG-IV): sequencing the most valuable type-strain genomes for metagenomic binning, comparative biology and taxonomic classification.</title>
        <authorList>
            <person name="Goeker M."/>
        </authorList>
    </citation>
    <scope>NUCLEOTIDE SEQUENCE [LARGE SCALE GENOMIC DNA]</scope>
    <source>
        <strain evidence="12 13">DSM 24004</strain>
    </source>
</reference>
<dbReference type="PANTHER" id="PTHR10642">
    <property type="entry name" value="RIBONUCLEASE H1"/>
    <property type="match status" value="1"/>
</dbReference>
<evidence type="ECO:0000313" key="12">
    <source>
        <dbReference type="EMBL" id="MBP1924829.1"/>
    </source>
</evidence>
<sequence length="146" mass="16627">MKKVYIYSDGACSGNPGPGGYAVILEYNGTELELSGGEENTTNNRMELMGVITGLESLKEPCDVTIVSDSKYVVDAFNKKWIDSWQKKNWKKADGKSVLNKDLWQRLLMVVNKHKVKFVHILGHNGHEYNERCDKLAVMERDKFKN</sequence>
<keyword evidence="5 10" id="KW-0540">Nuclease</keyword>
<comment type="similarity">
    <text evidence="2 10">Belongs to the RNase H family.</text>
</comment>
<evidence type="ECO:0000256" key="8">
    <source>
        <dbReference type="ARBA" id="ARBA00022801"/>
    </source>
</evidence>
<feature type="binding site" evidence="10">
    <location>
        <position position="69"/>
    </location>
    <ligand>
        <name>Mg(2+)</name>
        <dbReference type="ChEBI" id="CHEBI:18420"/>
        <label>1</label>
    </ligand>
</feature>
<evidence type="ECO:0000256" key="4">
    <source>
        <dbReference type="ARBA" id="ARBA00012180"/>
    </source>
</evidence>
<comment type="catalytic activity">
    <reaction evidence="1 10">
        <text>Endonucleolytic cleavage to 5'-phosphomonoester.</text>
        <dbReference type="EC" id="3.1.26.4"/>
    </reaction>
</comment>
<keyword evidence="9 10" id="KW-0460">Magnesium</keyword>
<gene>
    <name evidence="10" type="primary">rnhA</name>
    <name evidence="12" type="ORF">J2Z76_000686</name>
</gene>
<dbReference type="InterPro" id="IPR050092">
    <property type="entry name" value="RNase_H"/>
</dbReference>
<evidence type="ECO:0000256" key="9">
    <source>
        <dbReference type="ARBA" id="ARBA00022842"/>
    </source>
</evidence>
<comment type="subunit">
    <text evidence="3 10">Monomer.</text>
</comment>
<evidence type="ECO:0000256" key="10">
    <source>
        <dbReference type="HAMAP-Rule" id="MF_00042"/>
    </source>
</evidence>
<dbReference type="InterPro" id="IPR036397">
    <property type="entry name" value="RNaseH_sf"/>
</dbReference>
<keyword evidence="8 10" id="KW-0378">Hydrolase</keyword>
<comment type="subcellular location">
    <subcellularLocation>
        <location evidence="10">Cytoplasm</location>
    </subcellularLocation>
</comment>
<dbReference type="CDD" id="cd09278">
    <property type="entry name" value="RNase_HI_prokaryote_like"/>
    <property type="match status" value="1"/>
</dbReference>
<keyword evidence="10" id="KW-0963">Cytoplasm</keyword>
<evidence type="ECO:0000259" key="11">
    <source>
        <dbReference type="PROSITE" id="PS50879"/>
    </source>
</evidence>
<evidence type="ECO:0000256" key="1">
    <source>
        <dbReference type="ARBA" id="ARBA00000077"/>
    </source>
</evidence>
<dbReference type="Pfam" id="PF00075">
    <property type="entry name" value="RNase_H"/>
    <property type="match status" value="1"/>
</dbReference>
<dbReference type="InterPro" id="IPR012337">
    <property type="entry name" value="RNaseH-like_sf"/>
</dbReference>
<dbReference type="Gene3D" id="3.30.420.10">
    <property type="entry name" value="Ribonuclease H-like superfamily/Ribonuclease H"/>
    <property type="match status" value="1"/>
</dbReference>
<evidence type="ECO:0000256" key="5">
    <source>
        <dbReference type="ARBA" id="ARBA00022722"/>
    </source>
</evidence>
<dbReference type="Proteomes" id="UP001519342">
    <property type="component" value="Unassembled WGS sequence"/>
</dbReference>
<evidence type="ECO:0000313" key="13">
    <source>
        <dbReference type="Proteomes" id="UP001519342"/>
    </source>
</evidence>
<keyword evidence="7 10" id="KW-0255">Endonuclease</keyword>
<feature type="binding site" evidence="10">
    <location>
        <position position="134"/>
    </location>
    <ligand>
        <name>Mg(2+)</name>
        <dbReference type="ChEBI" id="CHEBI:18420"/>
        <label>2</label>
    </ligand>
</feature>
<evidence type="ECO:0000256" key="7">
    <source>
        <dbReference type="ARBA" id="ARBA00022759"/>
    </source>
</evidence>
<name>A0ABS4GAX4_9FIRM</name>
<feature type="binding site" evidence="10">
    <location>
        <position position="9"/>
    </location>
    <ligand>
        <name>Mg(2+)</name>
        <dbReference type="ChEBI" id="CHEBI:18420"/>
        <label>1</label>
    </ligand>
</feature>
<evidence type="ECO:0000256" key="2">
    <source>
        <dbReference type="ARBA" id="ARBA00005300"/>
    </source>
</evidence>
<comment type="caution">
    <text evidence="12">The sequence shown here is derived from an EMBL/GenBank/DDBJ whole genome shotgun (WGS) entry which is preliminary data.</text>
</comment>
<dbReference type="GO" id="GO:0004523">
    <property type="term" value="F:RNA-DNA hybrid ribonuclease activity"/>
    <property type="evidence" value="ECO:0007669"/>
    <property type="project" value="UniProtKB-EC"/>
</dbReference>
<evidence type="ECO:0000256" key="3">
    <source>
        <dbReference type="ARBA" id="ARBA00011245"/>
    </source>
</evidence>
<proteinExistence type="inferred from homology"/>
<keyword evidence="13" id="KW-1185">Reference proteome</keyword>
<dbReference type="InterPro" id="IPR022892">
    <property type="entry name" value="RNaseHI"/>
</dbReference>
<evidence type="ECO:0000256" key="6">
    <source>
        <dbReference type="ARBA" id="ARBA00022723"/>
    </source>
</evidence>
<keyword evidence="6 10" id="KW-0479">Metal-binding</keyword>
<dbReference type="RefSeq" id="WP_209510593.1">
    <property type="nucleotide sequence ID" value="NZ_JAGGKS010000002.1"/>
</dbReference>
<feature type="binding site" evidence="10">
    <location>
        <position position="9"/>
    </location>
    <ligand>
        <name>Mg(2+)</name>
        <dbReference type="ChEBI" id="CHEBI:18420"/>
        <label>2</label>
    </ligand>
</feature>
<feature type="binding site" evidence="10">
    <location>
        <position position="47"/>
    </location>
    <ligand>
        <name>Mg(2+)</name>
        <dbReference type="ChEBI" id="CHEBI:18420"/>
        <label>1</label>
    </ligand>
</feature>
<dbReference type="InterPro" id="IPR002156">
    <property type="entry name" value="RNaseH_domain"/>
</dbReference>
<feature type="domain" description="RNase H type-1" evidence="11">
    <location>
        <begin position="1"/>
        <end position="142"/>
    </location>
</feature>
<comment type="function">
    <text evidence="10">Endonuclease that specifically degrades the RNA of RNA-DNA hybrids.</text>
</comment>
<dbReference type="EC" id="3.1.26.4" evidence="4 10"/>
<dbReference type="PROSITE" id="PS50879">
    <property type="entry name" value="RNASE_H_1"/>
    <property type="match status" value="1"/>
</dbReference>
<dbReference type="PANTHER" id="PTHR10642:SF26">
    <property type="entry name" value="RIBONUCLEASE H1"/>
    <property type="match status" value="1"/>
</dbReference>
<accession>A0ABS4GAX4</accession>
<protein>
    <recommendedName>
        <fullName evidence="4 10">Ribonuclease H</fullName>
        <shortName evidence="10">RNase H</shortName>
        <ecNumber evidence="4 10">3.1.26.4</ecNumber>
    </recommendedName>
</protein>
<dbReference type="NCBIfam" id="NF001236">
    <property type="entry name" value="PRK00203.1"/>
    <property type="match status" value="1"/>
</dbReference>
<dbReference type="EMBL" id="JAGGKS010000002">
    <property type="protein sequence ID" value="MBP1924829.1"/>
    <property type="molecule type" value="Genomic_DNA"/>
</dbReference>
<comment type="cofactor">
    <cofactor evidence="10">
        <name>Mg(2+)</name>
        <dbReference type="ChEBI" id="CHEBI:18420"/>
    </cofactor>
    <text evidence="10">Binds 1 Mg(2+) ion per subunit. May bind a second metal ion at a regulatory site, or after substrate binding.</text>
</comment>
<organism evidence="12 13">
    <name type="scientific">Sedimentibacter acidaminivorans</name>
    <dbReference type="NCBI Taxonomy" id="913099"/>
    <lineage>
        <taxon>Bacteria</taxon>
        <taxon>Bacillati</taxon>
        <taxon>Bacillota</taxon>
        <taxon>Tissierellia</taxon>
        <taxon>Sedimentibacter</taxon>
    </lineage>
</organism>
<dbReference type="SUPFAM" id="SSF53098">
    <property type="entry name" value="Ribonuclease H-like"/>
    <property type="match status" value="1"/>
</dbReference>
<dbReference type="HAMAP" id="MF_00042">
    <property type="entry name" value="RNase_H"/>
    <property type="match status" value="1"/>
</dbReference>